<evidence type="ECO:0000256" key="1">
    <source>
        <dbReference type="ARBA" id="ARBA00004571"/>
    </source>
</evidence>
<dbReference type="EMBL" id="CP106881">
    <property type="protein sequence ID" value="UYG51525.1"/>
    <property type="molecule type" value="Genomic_DNA"/>
</dbReference>
<evidence type="ECO:0000256" key="8">
    <source>
        <dbReference type="ARBA" id="ARBA00023077"/>
    </source>
</evidence>
<dbReference type="Gene3D" id="2.170.130.10">
    <property type="entry name" value="TonB-dependent receptor, plug domain"/>
    <property type="match status" value="1"/>
</dbReference>
<comment type="similarity">
    <text evidence="2 12 14">Belongs to the TonB-dependent receptor family.</text>
</comment>
<evidence type="ECO:0000313" key="19">
    <source>
        <dbReference type="Proteomes" id="UP001162800"/>
    </source>
</evidence>
<keyword evidence="3 12" id="KW-0813">Transport</keyword>
<keyword evidence="8 13" id="KW-0798">TonB box</keyword>
<evidence type="ECO:0000256" key="7">
    <source>
        <dbReference type="ARBA" id="ARBA00023065"/>
    </source>
</evidence>
<dbReference type="PROSITE" id="PS52016">
    <property type="entry name" value="TONB_DEPENDENT_REC_3"/>
    <property type="match status" value="1"/>
</dbReference>
<evidence type="ECO:0000256" key="12">
    <source>
        <dbReference type="PROSITE-ProRule" id="PRU01360"/>
    </source>
</evidence>
<keyword evidence="6 15" id="KW-0732">Signal</keyword>
<dbReference type="PROSITE" id="PS51257">
    <property type="entry name" value="PROKAR_LIPOPROTEIN"/>
    <property type="match status" value="1"/>
</dbReference>
<keyword evidence="9 12" id="KW-0472">Membrane</keyword>
<keyword evidence="11 12" id="KW-0998">Cell outer membrane</keyword>
<dbReference type="Proteomes" id="UP001162800">
    <property type="component" value="Chromosome"/>
</dbReference>
<evidence type="ECO:0000256" key="10">
    <source>
        <dbReference type="ARBA" id="ARBA00023170"/>
    </source>
</evidence>
<feature type="signal peptide" evidence="15">
    <location>
        <begin position="1"/>
        <end position="22"/>
    </location>
</feature>
<dbReference type="PROSITE" id="PS00430">
    <property type="entry name" value="TONB_DEPENDENT_REC_1"/>
    <property type="match status" value="1"/>
</dbReference>
<evidence type="ECO:0000256" key="13">
    <source>
        <dbReference type="PROSITE-ProRule" id="PRU10143"/>
    </source>
</evidence>
<reference evidence="18" key="1">
    <citation type="submission" date="2022-09" db="EMBL/GenBank/DDBJ databases">
        <title>The complete genome of Acidovorax sp. 5MLIR.</title>
        <authorList>
            <person name="Liu L."/>
            <person name="Yue J."/>
            <person name="Yang F."/>
            <person name="Yuan J."/>
            <person name="Li L."/>
        </authorList>
    </citation>
    <scope>NUCLEOTIDE SEQUENCE</scope>
    <source>
        <strain evidence="18">5MLIR</strain>
    </source>
</reference>
<dbReference type="CDD" id="cd01347">
    <property type="entry name" value="ligand_gated_channel"/>
    <property type="match status" value="1"/>
</dbReference>
<accession>A0ABY6G9U6</accession>
<dbReference type="InterPro" id="IPR010916">
    <property type="entry name" value="TonB_box_CS"/>
</dbReference>
<dbReference type="InterPro" id="IPR012910">
    <property type="entry name" value="Plug_dom"/>
</dbReference>
<evidence type="ECO:0000256" key="9">
    <source>
        <dbReference type="ARBA" id="ARBA00023136"/>
    </source>
</evidence>
<dbReference type="InterPro" id="IPR039426">
    <property type="entry name" value="TonB-dep_rcpt-like"/>
</dbReference>
<dbReference type="RefSeq" id="WP_231042298.1">
    <property type="nucleotide sequence ID" value="NZ_CP106881.1"/>
</dbReference>
<feature type="domain" description="TonB-dependent receptor plug" evidence="17">
    <location>
        <begin position="44"/>
        <end position="150"/>
    </location>
</feature>
<dbReference type="InterPro" id="IPR036942">
    <property type="entry name" value="Beta-barrel_TonB_sf"/>
</dbReference>
<name>A0ABY6G9U6_9BURK</name>
<dbReference type="PANTHER" id="PTHR30069:SF53">
    <property type="entry name" value="COLICIN I RECEPTOR-RELATED"/>
    <property type="match status" value="1"/>
</dbReference>
<dbReference type="InterPro" id="IPR000531">
    <property type="entry name" value="Beta-barrel_TonB"/>
</dbReference>
<evidence type="ECO:0000256" key="15">
    <source>
        <dbReference type="SAM" id="SignalP"/>
    </source>
</evidence>
<keyword evidence="4 12" id="KW-1134">Transmembrane beta strand</keyword>
<evidence type="ECO:0000256" key="11">
    <source>
        <dbReference type="ARBA" id="ARBA00023237"/>
    </source>
</evidence>
<evidence type="ECO:0000256" key="4">
    <source>
        <dbReference type="ARBA" id="ARBA00022452"/>
    </source>
</evidence>
<evidence type="ECO:0000256" key="14">
    <source>
        <dbReference type="RuleBase" id="RU003357"/>
    </source>
</evidence>
<gene>
    <name evidence="18" type="ORF">M9799_15945</name>
</gene>
<dbReference type="PANTHER" id="PTHR30069">
    <property type="entry name" value="TONB-DEPENDENT OUTER MEMBRANE RECEPTOR"/>
    <property type="match status" value="1"/>
</dbReference>
<dbReference type="SUPFAM" id="SSF56935">
    <property type="entry name" value="Porins"/>
    <property type="match status" value="1"/>
</dbReference>
<evidence type="ECO:0000313" key="18">
    <source>
        <dbReference type="EMBL" id="UYG51525.1"/>
    </source>
</evidence>
<keyword evidence="19" id="KW-1185">Reference proteome</keyword>
<dbReference type="InterPro" id="IPR037066">
    <property type="entry name" value="Plug_dom_sf"/>
</dbReference>
<evidence type="ECO:0000259" key="16">
    <source>
        <dbReference type="Pfam" id="PF00593"/>
    </source>
</evidence>
<organism evidence="18 19">
    <name type="scientific">Comamonas endophytica</name>
    <dbReference type="NCBI Taxonomy" id="2949090"/>
    <lineage>
        <taxon>Bacteria</taxon>
        <taxon>Pseudomonadati</taxon>
        <taxon>Pseudomonadota</taxon>
        <taxon>Betaproteobacteria</taxon>
        <taxon>Burkholderiales</taxon>
        <taxon>Comamonadaceae</taxon>
        <taxon>Comamonas</taxon>
    </lineage>
</organism>
<comment type="subcellular location">
    <subcellularLocation>
        <location evidence="1 12">Cell outer membrane</location>
        <topology evidence="1 12">Multi-pass membrane protein</topology>
    </subcellularLocation>
</comment>
<feature type="short sequence motif" description="TonB box" evidence="13">
    <location>
        <begin position="31"/>
        <end position="37"/>
    </location>
</feature>
<evidence type="ECO:0000256" key="2">
    <source>
        <dbReference type="ARBA" id="ARBA00009810"/>
    </source>
</evidence>
<dbReference type="Pfam" id="PF00593">
    <property type="entry name" value="TonB_dep_Rec_b-barrel"/>
    <property type="match status" value="1"/>
</dbReference>
<sequence length="609" mass="66437">MTISLRTHALAMAAIGACAAAAAQPASTLDTVVVTAARDAQLLRSVTADMSVIEREAIERSGATGVADLLAQVPGVQITRNGGPGQVTSVFLRGMGNQHTAVLIDGVRYNSQELQGGAQWAGLPLAQIERIEILRGPAAAIYGSDAMGGVVQIFTRQGDGPPRAYAEAGLGNQGTSKLATGIQGGANGWRYGVHLADERSDGFDVNPGNPYTPNPDHDGYSHGSLGLNAGLRQGIHDFDLRLQHSRLRAEYDQSPAPFEDHDVVRNTTGTLRWQAAWSDAYQSVLQLGHARSDNQRFTASPESADGSSSNYLLQNQWRLGNSRFNIDLERREDRLRTDYAWTQNTDSRRVQDSLSAGWRFTRSAHQIDANARHDRVRGQQSKTTGGLGYGLQINDELRWVVSAGTAFRTPTLYERFTGQAAADLRPESSANVETGLHYRAGARQLSAVAFRNRIRNQITYDWTSSPACNCYRNWESVEIKGLSLSGSTRVDRMHLGLSLDFLDPRNLENGRLLPYRSKRMLKLTADTLVAGWTLGTEAQLYSARFADTENSALLGGYGVVNLYAQRALGKDWTLLARLNNLADRGYAPTQGYANAGRTLFVSVKWAPAQ</sequence>
<dbReference type="Gene3D" id="2.40.170.20">
    <property type="entry name" value="TonB-dependent receptor, beta-barrel domain"/>
    <property type="match status" value="1"/>
</dbReference>
<evidence type="ECO:0000256" key="5">
    <source>
        <dbReference type="ARBA" id="ARBA00022692"/>
    </source>
</evidence>
<keyword evidence="7" id="KW-0406">Ion transport</keyword>
<keyword evidence="10 18" id="KW-0675">Receptor</keyword>
<feature type="chain" id="PRO_5046761795" evidence="15">
    <location>
        <begin position="23"/>
        <end position="609"/>
    </location>
</feature>
<proteinExistence type="inferred from homology"/>
<evidence type="ECO:0000256" key="3">
    <source>
        <dbReference type="ARBA" id="ARBA00022448"/>
    </source>
</evidence>
<feature type="domain" description="TonB-dependent receptor-like beta-barrel" evidence="16">
    <location>
        <begin position="171"/>
        <end position="581"/>
    </location>
</feature>
<keyword evidence="5 12" id="KW-0812">Transmembrane</keyword>
<evidence type="ECO:0000256" key="6">
    <source>
        <dbReference type="ARBA" id="ARBA00022729"/>
    </source>
</evidence>
<evidence type="ECO:0000259" key="17">
    <source>
        <dbReference type="Pfam" id="PF07715"/>
    </source>
</evidence>
<protein>
    <submittedName>
        <fullName evidence="18">TonB-dependent receptor</fullName>
    </submittedName>
</protein>
<dbReference type="Pfam" id="PF07715">
    <property type="entry name" value="Plug"/>
    <property type="match status" value="1"/>
</dbReference>